<dbReference type="GO" id="GO:0009898">
    <property type="term" value="C:cytoplasmic side of plasma membrane"/>
    <property type="evidence" value="ECO:0007669"/>
    <property type="project" value="TreeGrafter"/>
</dbReference>
<keyword evidence="4" id="KW-1185">Reference proteome</keyword>
<dbReference type="InterPro" id="IPR050625">
    <property type="entry name" value="ParA/MinD_ATPase"/>
</dbReference>
<comment type="caution">
    <text evidence="1">Lacks conserved residue(s) required for the propagation of feature annotation.</text>
</comment>
<dbReference type="GO" id="GO:0051782">
    <property type="term" value="P:negative regulation of cell division"/>
    <property type="evidence" value="ECO:0007669"/>
    <property type="project" value="TreeGrafter"/>
</dbReference>
<dbReference type="InterPro" id="IPR011006">
    <property type="entry name" value="CheY-like_superfamily"/>
</dbReference>
<feature type="domain" description="Response regulatory" evidence="2">
    <location>
        <begin position="6"/>
        <end position="122"/>
    </location>
</feature>
<proteinExistence type="predicted"/>
<dbReference type="GO" id="GO:0000160">
    <property type="term" value="P:phosphorelay signal transduction system"/>
    <property type="evidence" value="ECO:0007669"/>
    <property type="project" value="InterPro"/>
</dbReference>
<dbReference type="AlphaFoldDB" id="A0A7M2WXN0"/>
<gene>
    <name evidence="3" type="ORF">IPV69_24185</name>
</gene>
<dbReference type="Proteomes" id="UP000593765">
    <property type="component" value="Chromosome"/>
</dbReference>
<dbReference type="GO" id="GO:0005524">
    <property type="term" value="F:ATP binding"/>
    <property type="evidence" value="ECO:0007669"/>
    <property type="project" value="TreeGrafter"/>
</dbReference>
<dbReference type="PROSITE" id="PS50110">
    <property type="entry name" value="RESPONSE_REGULATORY"/>
    <property type="match status" value="1"/>
</dbReference>
<reference evidence="3 4" key="1">
    <citation type="submission" date="2020-10" db="EMBL/GenBank/DDBJ databases">
        <title>Wide distribution of Phycisphaera-like planctomycetes from WD2101 soil group in peatlands and genome analysis of the first cultivated representative.</title>
        <authorList>
            <person name="Dedysh S.N."/>
            <person name="Beletsky A.V."/>
            <person name="Ivanova A."/>
            <person name="Kulichevskaya I.S."/>
            <person name="Suzina N.E."/>
            <person name="Philippov D.A."/>
            <person name="Rakitin A.L."/>
            <person name="Mardanov A.V."/>
            <person name="Ravin N.V."/>
        </authorList>
    </citation>
    <scope>NUCLEOTIDE SEQUENCE [LARGE SCALE GENOMIC DNA]</scope>
    <source>
        <strain evidence="3 4">M1803</strain>
    </source>
</reference>
<evidence type="ECO:0000259" key="2">
    <source>
        <dbReference type="PROSITE" id="PS50110"/>
    </source>
</evidence>
<name>A0A7M2WXN0_9BACT</name>
<dbReference type="GO" id="GO:0005829">
    <property type="term" value="C:cytosol"/>
    <property type="evidence" value="ECO:0007669"/>
    <property type="project" value="TreeGrafter"/>
</dbReference>
<dbReference type="InterPro" id="IPR001789">
    <property type="entry name" value="Sig_transdc_resp-reg_receiver"/>
</dbReference>
<dbReference type="GO" id="GO:0016887">
    <property type="term" value="F:ATP hydrolysis activity"/>
    <property type="evidence" value="ECO:0007669"/>
    <property type="project" value="TreeGrafter"/>
</dbReference>
<evidence type="ECO:0000256" key="1">
    <source>
        <dbReference type="PROSITE-ProRule" id="PRU00169"/>
    </source>
</evidence>
<dbReference type="SUPFAM" id="SSF52172">
    <property type="entry name" value="CheY-like"/>
    <property type="match status" value="1"/>
</dbReference>
<dbReference type="KEGG" id="hbs:IPV69_24185"/>
<dbReference type="PANTHER" id="PTHR43384">
    <property type="entry name" value="SEPTUM SITE-DETERMINING PROTEIN MIND HOMOLOG, CHLOROPLASTIC-RELATED"/>
    <property type="match status" value="1"/>
</dbReference>
<organism evidence="3 4">
    <name type="scientific">Humisphaera borealis</name>
    <dbReference type="NCBI Taxonomy" id="2807512"/>
    <lineage>
        <taxon>Bacteria</taxon>
        <taxon>Pseudomonadati</taxon>
        <taxon>Planctomycetota</taxon>
        <taxon>Phycisphaerae</taxon>
        <taxon>Tepidisphaerales</taxon>
        <taxon>Tepidisphaeraceae</taxon>
        <taxon>Humisphaera</taxon>
    </lineage>
</organism>
<evidence type="ECO:0000313" key="4">
    <source>
        <dbReference type="Proteomes" id="UP000593765"/>
    </source>
</evidence>
<dbReference type="InterPro" id="IPR027417">
    <property type="entry name" value="P-loop_NTPase"/>
</dbReference>
<dbReference type="EMBL" id="CP063458">
    <property type="protein sequence ID" value="QOV89270.1"/>
    <property type="molecule type" value="Genomic_DNA"/>
</dbReference>
<dbReference type="Pfam" id="PF13614">
    <property type="entry name" value="AAA_31"/>
    <property type="match status" value="1"/>
</dbReference>
<evidence type="ECO:0000313" key="3">
    <source>
        <dbReference type="EMBL" id="QOV89270.1"/>
    </source>
</evidence>
<dbReference type="PANTHER" id="PTHR43384:SF13">
    <property type="entry name" value="SLR0110 PROTEIN"/>
    <property type="match status" value="1"/>
</dbReference>
<dbReference type="SUPFAM" id="SSF52540">
    <property type="entry name" value="P-loop containing nucleoside triphosphate hydrolases"/>
    <property type="match status" value="1"/>
</dbReference>
<sequence length="378" mass="40330">MFVQLTCAIVDADASNRQEMAAFLSRFGIPVIAQLATVDGLPALLGRSEAPQLVIVNLDPNAPAALRAIGHLPRQNPGVSFFVMSQLLDANLLMEAMHLGVKEFIPLPMSEEKFSNAIERVATAHGAGKKARIIHVVPTVGGCGSTTVACNVAASLAKSGKTVLVDLDLMRGGVASCFDTRPRFTIADVMEAAEKLDKTLLDNALAVHANSKVALLARPELPEDTQRVNGPGVSRLLNLLGRLFDYVVIDSVMSIDPIYSAAIAAADVNILTMQLNIPSAKNAERFVGAMRRMGVEANKIKIVVNRYVKKGNDIEPEEVERALGLKVSWTVPNDFKNAIQAINFGEPVVLRAPRSDISLGLTALAQGLDNRAGKALAA</sequence>
<protein>
    <submittedName>
        <fullName evidence="3">AAA family ATPase</fullName>
    </submittedName>
</protein>
<dbReference type="RefSeq" id="WP_206292301.1">
    <property type="nucleotide sequence ID" value="NZ_CP063458.1"/>
</dbReference>
<dbReference type="Gene3D" id="3.40.50.300">
    <property type="entry name" value="P-loop containing nucleotide triphosphate hydrolases"/>
    <property type="match status" value="1"/>
</dbReference>
<accession>A0A7M2WXN0</accession>
<dbReference type="InterPro" id="IPR025669">
    <property type="entry name" value="AAA_dom"/>
</dbReference>
<dbReference type="Gene3D" id="3.40.50.2300">
    <property type="match status" value="1"/>
</dbReference>